<dbReference type="InterPro" id="IPR051015">
    <property type="entry name" value="EvgA-like"/>
</dbReference>
<dbReference type="PANTHER" id="PTHR45566:SF2">
    <property type="entry name" value="NARL SUBFAMILY"/>
    <property type="match status" value="1"/>
</dbReference>
<organism evidence="3 4">
    <name type="scientific">Pedobacter frigidisoli</name>
    <dbReference type="NCBI Taxonomy" id="2530455"/>
    <lineage>
        <taxon>Bacteria</taxon>
        <taxon>Pseudomonadati</taxon>
        <taxon>Bacteroidota</taxon>
        <taxon>Sphingobacteriia</taxon>
        <taxon>Sphingobacteriales</taxon>
        <taxon>Sphingobacteriaceae</taxon>
        <taxon>Pedobacter</taxon>
    </lineage>
</organism>
<evidence type="ECO:0000256" key="1">
    <source>
        <dbReference type="PROSITE-ProRule" id="PRU00169"/>
    </source>
</evidence>
<dbReference type="SUPFAM" id="SSF52172">
    <property type="entry name" value="CheY-like"/>
    <property type="match status" value="1"/>
</dbReference>
<dbReference type="Gene3D" id="3.40.50.2300">
    <property type="match status" value="1"/>
</dbReference>
<feature type="modified residue" description="4-aspartylphosphate" evidence="1">
    <location>
        <position position="52"/>
    </location>
</feature>
<feature type="domain" description="Response regulatory" evidence="2">
    <location>
        <begin position="2"/>
        <end position="116"/>
    </location>
</feature>
<gene>
    <name evidence="3" type="ORF">EZ449_06860</name>
</gene>
<dbReference type="EMBL" id="SJSN01000004">
    <property type="protein sequence ID" value="TCD11205.1"/>
    <property type="molecule type" value="Genomic_DNA"/>
</dbReference>
<proteinExistence type="predicted"/>
<keyword evidence="1" id="KW-0597">Phosphoprotein</keyword>
<keyword evidence="4" id="KW-1185">Reference proteome</keyword>
<dbReference type="GO" id="GO:0000160">
    <property type="term" value="P:phosphorelay signal transduction system"/>
    <property type="evidence" value="ECO:0007669"/>
    <property type="project" value="InterPro"/>
</dbReference>
<dbReference type="RefSeq" id="WP_131557220.1">
    <property type="nucleotide sequence ID" value="NZ_SJSN01000004.1"/>
</dbReference>
<comment type="caution">
    <text evidence="3">The sequence shown here is derived from an EMBL/GenBank/DDBJ whole genome shotgun (WGS) entry which is preliminary data.</text>
</comment>
<dbReference type="Proteomes" id="UP000291485">
    <property type="component" value="Unassembled WGS sequence"/>
</dbReference>
<dbReference type="InterPro" id="IPR011006">
    <property type="entry name" value="CheY-like_superfamily"/>
</dbReference>
<dbReference type="PROSITE" id="PS50110">
    <property type="entry name" value="RESPONSE_REGULATORY"/>
    <property type="match status" value="1"/>
</dbReference>
<dbReference type="InterPro" id="IPR001789">
    <property type="entry name" value="Sig_transdc_resp-reg_receiver"/>
</dbReference>
<accession>A0A4R0P2Z4</accession>
<dbReference type="AlphaFoldDB" id="A0A4R0P2Z4"/>
<evidence type="ECO:0000259" key="2">
    <source>
        <dbReference type="PROSITE" id="PS50110"/>
    </source>
</evidence>
<dbReference type="SMART" id="SM00448">
    <property type="entry name" value="REC"/>
    <property type="match status" value="1"/>
</dbReference>
<name>A0A4R0P2Z4_9SPHI</name>
<dbReference type="PANTHER" id="PTHR45566">
    <property type="entry name" value="HTH-TYPE TRANSCRIPTIONAL REGULATOR YHJB-RELATED"/>
    <property type="match status" value="1"/>
</dbReference>
<protein>
    <submittedName>
        <fullName evidence="3">Response regulator transcription factor</fullName>
    </submittedName>
</protein>
<reference evidence="3 4" key="1">
    <citation type="submission" date="2019-02" db="EMBL/GenBank/DDBJ databases">
        <title>Pedobacter sp. RP-3-11 sp. nov., isolated from Arctic soil.</title>
        <authorList>
            <person name="Dahal R.H."/>
        </authorList>
    </citation>
    <scope>NUCLEOTIDE SEQUENCE [LARGE SCALE GENOMIC DNA]</scope>
    <source>
        <strain evidence="3 4">RP-3-11</strain>
    </source>
</reference>
<dbReference type="Pfam" id="PF00072">
    <property type="entry name" value="Response_reg"/>
    <property type="match status" value="1"/>
</dbReference>
<dbReference type="OrthoDB" id="770374at2"/>
<evidence type="ECO:0000313" key="4">
    <source>
        <dbReference type="Proteomes" id="UP000291485"/>
    </source>
</evidence>
<evidence type="ECO:0000313" key="3">
    <source>
        <dbReference type="EMBL" id="TCD11205.1"/>
    </source>
</evidence>
<sequence length="124" mass="13848">MKILVADDHQIVRYGLKLMVKSIWPRARVEAENLDAAVNLISSNNISLMIFDVNMPDEEKLEELIRFIVKEAKAVIFSGYEKTSPCIELLLAAGANAFIFKDSSVVEIKEILASLFMNSGPEMS</sequence>